<protein>
    <submittedName>
        <fullName evidence="1">Uncharacterized protein</fullName>
    </submittedName>
</protein>
<comment type="caution">
    <text evidence="1">The sequence shown here is derived from an EMBL/GenBank/DDBJ whole genome shotgun (WGS) entry which is preliminary data.</text>
</comment>
<organism evidence="1 2">
    <name type="scientific">Musa balbisiana</name>
    <name type="common">Banana</name>
    <dbReference type="NCBI Taxonomy" id="52838"/>
    <lineage>
        <taxon>Eukaryota</taxon>
        <taxon>Viridiplantae</taxon>
        <taxon>Streptophyta</taxon>
        <taxon>Embryophyta</taxon>
        <taxon>Tracheophyta</taxon>
        <taxon>Spermatophyta</taxon>
        <taxon>Magnoliopsida</taxon>
        <taxon>Liliopsida</taxon>
        <taxon>Zingiberales</taxon>
        <taxon>Musaceae</taxon>
        <taxon>Musa</taxon>
    </lineage>
</organism>
<accession>A0A4S8J6H7</accession>
<dbReference type="Proteomes" id="UP000317650">
    <property type="component" value="Chromosome 3"/>
</dbReference>
<sequence length="89" mass="10354">MEGAFFYVCCARDWGFRLRWSARMIDNTTLALNDDEYRDLRRLKEILPASRAIRNMTEQWVIEAGLSPTPRGMSLVGCLGFLQIIHNFK</sequence>
<reference evidence="1 2" key="1">
    <citation type="journal article" date="2019" name="Nat. Plants">
        <title>Genome sequencing of Musa balbisiana reveals subgenome evolution and function divergence in polyploid bananas.</title>
        <authorList>
            <person name="Yao X."/>
        </authorList>
    </citation>
    <scope>NUCLEOTIDE SEQUENCE [LARGE SCALE GENOMIC DNA]</scope>
    <source>
        <strain evidence="2">cv. DH-PKW</strain>
        <tissue evidence="1">Leaves</tissue>
    </source>
</reference>
<gene>
    <name evidence="1" type="ORF">C4D60_Mb03t00050</name>
</gene>
<evidence type="ECO:0000313" key="1">
    <source>
        <dbReference type="EMBL" id="THU57111.1"/>
    </source>
</evidence>
<dbReference type="EMBL" id="PYDT01000006">
    <property type="protein sequence ID" value="THU57111.1"/>
    <property type="molecule type" value="Genomic_DNA"/>
</dbReference>
<proteinExistence type="predicted"/>
<name>A0A4S8J6H7_MUSBA</name>
<keyword evidence="2" id="KW-1185">Reference proteome</keyword>
<dbReference type="AlphaFoldDB" id="A0A4S8J6H7"/>
<evidence type="ECO:0000313" key="2">
    <source>
        <dbReference type="Proteomes" id="UP000317650"/>
    </source>
</evidence>